<feature type="domain" description="CBS" evidence="3">
    <location>
        <begin position="361"/>
        <end position="419"/>
    </location>
</feature>
<dbReference type="InterPro" id="IPR006669">
    <property type="entry name" value="MgtE_transporter"/>
</dbReference>
<dbReference type="InterPro" id="IPR038076">
    <property type="entry name" value="MgtE_N_sf"/>
</dbReference>
<dbReference type="SUPFAM" id="SSF54631">
    <property type="entry name" value="CBS-domain pair"/>
    <property type="match status" value="1"/>
</dbReference>
<dbReference type="Pfam" id="PF03448">
    <property type="entry name" value="MgtE_N"/>
    <property type="match status" value="1"/>
</dbReference>
<evidence type="ECO:0000313" key="5">
    <source>
        <dbReference type="Proteomes" id="UP000475545"/>
    </source>
</evidence>
<keyword evidence="1" id="KW-0129">CBS domain</keyword>
<sequence>MAVVSKVYVARLAGLAVLGPDGESIGRVRDVVVAVRLTGQQPRALGLAVELTTRRRIFVPMLRVTTIEPQAVTLNTGTVSLRRLHLRPGEALAIGQILDSRVRIDDPDLADLAGVDVTVVDLGIERTRTRDWVISRVAVRTGRRGLRRRGETHVVDWTHVHGLTPTDLNLPGQGVAQALQQFEGMRAADVANALRELPAKRRDEIATALDDERLADVLQELPPDDQTDVLKKLAPERAADVLEAMDPDDAADLLGELPDAEAESLLERMDPEDSEPVRRLLSHSPDTAGGLMTPEPIIVTASTTVAEALARVRDPDVTPAAASLVFVVRPPTATPTGKYLGCAHLQALLREPPAHLVGGIVDTDLSRLHPEDSLEAVTRYFATYNMVCGPVVDDQGHLVGAVSVDDLLDEILPRDWRESDSDDTGPIPRITGADIAGAGA</sequence>
<gene>
    <name evidence="4" type="ORF">GIY30_17625</name>
</gene>
<dbReference type="EMBL" id="WMBR01000004">
    <property type="protein sequence ID" value="MXP23161.1"/>
    <property type="molecule type" value="Genomic_DNA"/>
</dbReference>
<evidence type="ECO:0000259" key="3">
    <source>
        <dbReference type="PROSITE" id="PS51371"/>
    </source>
</evidence>
<dbReference type="InterPro" id="IPR058838">
    <property type="entry name" value="SH3_actinomycetes"/>
</dbReference>
<protein>
    <submittedName>
        <fullName evidence="4">CBS domain-containing protein</fullName>
    </submittedName>
</protein>
<comment type="caution">
    <text evidence="4">The sequence shown here is derived from an EMBL/GenBank/DDBJ whole genome shotgun (WGS) entry which is preliminary data.</text>
</comment>
<dbReference type="SUPFAM" id="SSF158791">
    <property type="entry name" value="MgtE N-terminal domain-like"/>
    <property type="match status" value="1"/>
</dbReference>
<dbReference type="InterPro" id="IPR006668">
    <property type="entry name" value="Mg_transptr_MgtE_intracell_dom"/>
</dbReference>
<dbReference type="PANTHER" id="PTHR43773">
    <property type="entry name" value="MAGNESIUM TRANSPORTER MGTE"/>
    <property type="match status" value="1"/>
</dbReference>
<evidence type="ECO:0000256" key="2">
    <source>
        <dbReference type="SAM" id="MobiDB-lite"/>
    </source>
</evidence>
<dbReference type="PANTHER" id="PTHR43773:SF1">
    <property type="entry name" value="MAGNESIUM TRANSPORTER MGTE"/>
    <property type="match status" value="1"/>
</dbReference>
<accession>A0A6L7GVV0</accession>
<dbReference type="RefSeq" id="WP_160903300.1">
    <property type="nucleotide sequence ID" value="NZ_CP102850.1"/>
</dbReference>
<evidence type="ECO:0000256" key="1">
    <source>
        <dbReference type="PROSITE-ProRule" id="PRU00703"/>
    </source>
</evidence>
<reference evidence="4 5" key="1">
    <citation type="submission" date="2019-11" db="EMBL/GenBank/DDBJ databases">
        <title>Gordonia sp. nov., a novel actinobacterium isolated from mangrove soil in Hainan.</title>
        <authorList>
            <person name="Huang X."/>
            <person name="Xie Y."/>
            <person name="Chu X."/>
            <person name="Xiao K."/>
        </authorList>
    </citation>
    <scope>NUCLEOTIDE SEQUENCE [LARGE SCALE GENOMIC DNA]</scope>
    <source>
        <strain evidence="4 5">HNM0687</strain>
    </source>
</reference>
<dbReference type="AlphaFoldDB" id="A0A6L7GVV0"/>
<dbReference type="SMART" id="SM00924">
    <property type="entry name" value="MgtE_N"/>
    <property type="match status" value="1"/>
</dbReference>
<dbReference type="Pfam" id="PF26205">
    <property type="entry name" value="SH3_actinomycetes"/>
    <property type="match status" value="1"/>
</dbReference>
<evidence type="ECO:0000313" key="4">
    <source>
        <dbReference type="EMBL" id="MXP23161.1"/>
    </source>
</evidence>
<dbReference type="SUPFAM" id="SSF50346">
    <property type="entry name" value="PRC-barrel domain"/>
    <property type="match status" value="1"/>
</dbReference>
<dbReference type="PROSITE" id="PS51371">
    <property type="entry name" value="CBS"/>
    <property type="match status" value="1"/>
</dbReference>
<dbReference type="Gene3D" id="3.10.580.10">
    <property type="entry name" value="CBS-domain"/>
    <property type="match status" value="1"/>
</dbReference>
<dbReference type="Proteomes" id="UP000475545">
    <property type="component" value="Unassembled WGS sequence"/>
</dbReference>
<dbReference type="InterPro" id="IPR000644">
    <property type="entry name" value="CBS_dom"/>
</dbReference>
<dbReference type="CDD" id="cd04606">
    <property type="entry name" value="CBS_pair_Mg_transporter"/>
    <property type="match status" value="1"/>
</dbReference>
<dbReference type="GO" id="GO:0016020">
    <property type="term" value="C:membrane"/>
    <property type="evidence" value="ECO:0007669"/>
    <property type="project" value="InterPro"/>
</dbReference>
<feature type="region of interest" description="Disordered" evidence="2">
    <location>
        <begin position="416"/>
        <end position="440"/>
    </location>
</feature>
<dbReference type="InterPro" id="IPR011033">
    <property type="entry name" value="PRC_barrel-like_sf"/>
</dbReference>
<dbReference type="Pfam" id="PF00571">
    <property type="entry name" value="CBS"/>
    <property type="match status" value="1"/>
</dbReference>
<keyword evidence="5" id="KW-1185">Reference proteome</keyword>
<proteinExistence type="predicted"/>
<dbReference type="Gene3D" id="1.25.60.10">
    <property type="entry name" value="MgtE N-terminal domain-like"/>
    <property type="match status" value="1"/>
</dbReference>
<name>A0A6L7GVV0_9ACTN</name>
<organism evidence="4 5">
    <name type="scientific">Gordonia mangrovi</name>
    <dbReference type="NCBI Taxonomy" id="2665643"/>
    <lineage>
        <taxon>Bacteria</taxon>
        <taxon>Bacillati</taxon>
        <taxon>Actinomycetota</taxon>
        <taxon>Actinomycetes</taxon>
        <taxon>Mycobacteriales</taxon>
        <taxon>Gordoniaceae</taxon>
        <taxon>Gordonia</taxon>
    </lineage>
</organism>
<dbReference type="GO" id="GO:0015095">
    <property type="term" value="F:magnesium ion transmembrane transporter activity"/>
    <property type="evidence" value="ECO:0007669"/>
    <property type="project" value="InterPro"/>
</dbReference>
<dbReference type="InterPro" id="IPR046342">
    <property type="entry name" value="CBS_dom_sf"/>
</dbReference>